<evidence type="ECO:0000256" key="1">
    <source>
        <dbReference type="ARBA" id="ARBA00005724"/>
    </source>
</evidence>
<dbReference type="InterPro" id="IPR019414">
    <property type="entry name" value="Rtp1_C2"/>
</dbReference>
<dbReference type="GO" id="GO:0009306">
    <property type="term" value="P:protein secretion"/>
    <property type="evidence" value="ECO:0007669"/>
    <property type="project" value="TreeGrafter"/>
</dbReference>
<name>A0A9P7YSR9_9HELO</name>
<sequence>MSSTMSQLVGEPVPPSKLASSAKQAQQPAVVDNILRAGNLAFDPSLPEDTKRENQPKFQTLLDSTKTLALIPALNLLVQQGRTQEWLRTPLITALARIPLRKRGVQDTLEFVFTVHPSSRARSAEEAEKRTNISHDALNAASRLLSSPPAGSSAEAWFSGIAPQMISLLRGEGEPEMDRAVSFIIGFGILGRKQYGAPGMPGWKAFVEPMLQRIDPAAAPQSQQASATADIVTLGAPTVLVSSFDVTMGIEDLSKLLRFHPNPALAKRLLRPIALPLWALSSWPVEAENRQQSQAKQLLKALVQLWPLNKDQAGKESRLTSSPILGQILQNLLFRGRSDKSKICWEYANSNDGLVQIQEPKGNQPGQALLGIDMQTIDFAVEKFVRFVAELATTPDFETEISYLFMGLCYKLLSTSDSPKYSNIITRVETNGDEDNMEIKIIQAKILQKLMSDMPDKLVNDSHQALALVSRVLVGYMAGDNDSGVDGVSVALSLLNIVLTSPNFRLDNEDATIGSIQAYMETISKSGHEDVKSTAQNLLMLLKFRSAIDEPETPLAKPTDQHSEDRKSYSLALSYLTETDSPPPVRVQGLELLSTLIRANSPILDVQALLVLFASLLQDADEYIYLRAIKSFIELSQRHPNSVVKELVDRYVDSNEDSELDQRLRLGEALLQVIQNNAIGFAGDTARLTCEGLLFIASRRSYRPKTEQGQEKRNKLKRKQDAKAEEVWGGPVPQLDESPGTQKDEELLSQIVSGWESKRGSEDLRIRASALSILGSALEVNIGGMDSTTISKAIDLSIHILTLETELEQGIVRRSAILLIMSFVRALDTARNEGRKLSFGFVGKTLEDVERILRYVAQTDNDELVRQHAEDVSEGLKTWQINSLLPIQTQAQPDTRNLAGLSITPGGAVQDHEGRPRPRIEEIE</sequence>
<evidence type="ECO:0000313" key="6">
    <source>
        <dbReference type="Proteomes" id="UP000824998"/>
    </source>
</evidence>
<feature type="compositionally biased region" description="Basic and acidic residues" evidence="2">
    <location>
        <begin position="910"/>
        <end position="924"/>
    </location>
</feature>
<evidence type="ECO:0000259" key="3">
    <source>
        <dbReference type="Pfam" id="PF10304"/>
    </source>
</evidence>
<accession>A0A9P7YSR9</accession>
<comment type="similarity">
    <text evidence="1">Belongs to the Tango6 family.</text>
</comment>
<gene>
    <name evidence="5" type="ORF">BJ875DRAFT_479667</name>
</gene>
<dbReference type="Pfam" id="PF10304">
    <property type="entry name" value="RTP1_C2"/>
    <property type="match status" value="1"/>
</dbReference>
<feature type="region of interest" description="Disordered" evidence="2">
    <location>
        <begin position="897"/>
        <end position="924"/>
    </location>
</feature>
<dbReference type="PANTHER" id="PTHR20959">
    <property type="entry name" value="TRANSPORT AND GOLGI ORGANIZATION PROTEIN 6 FAMILY MEMBER"/>
    <property type="match status" value="1"/>
</dbReference>
<evidence type="ECO:0000313" key="5">
    <source>
        <dbReference type="EMBL" id="KAG9239139.1"/>
    </source>
</evidence>
<feature type="region of interest" description="Disordered" evidence="2">
    <location>
        <begin position="705"/>
        <end position="743"/>
    </location>
</feature>
<organism evidence="5 6">
    <name type="scientific">Amylocarpus encephaloides</name>
    <dbReference type="NCBI Taxonomy" id="45428"/>
    <lineage>
        <taxon>Eukaryota</taxon>
        <taxon>Fungi</taxon>
        <taxon>Dikarya</taxon>
        <taxon>Ascomycota</taxon>
        <taxon>Pezizomycotina</taxon>
        <taxon>Leotiomycetes</taxon>
        <taxon>Helotiales</taxon>
        <taxon>Helotiales incertae sedis</taxon>
        <taxon>Amylocarpus</taxon>
    </lineage>
</organism>
<dbReference type="Pfam" id="PF10363">
    <property type="entry name" value="RTP1_C1"/>
    <property type="match status" value="1"/>
</dbReference>
<dbReference type="InterPro" id="IPR016024">
    <property type="entry name" value="ARM-type_fold"/>
</dbReference>
<evidence type="ECO:0000256" key="2">
    <source>
        <dbReference type="SAM" id="MobiDB-lite"/>
    </source>
</evidence>
<feature type="region of interest" description="Disordered" evidence="2">
    <location>
        <begin position="1"/>
        <end position="25"/>
    </location>
</feature>
<feature type="domain" description="RNA polymerase II assembly factor Rtp1 C-terminal" evidence="3">
    <location>
        <begin position="846"/>
        <end position="876"/>
    </location>
</feature>
<dbReference type="AlphaFoldDB" id="A0A9P7YSR9"/>
<evidence type="ECO:0000259" key="4">
    <source>
        <dbReference type="Pfam" id="PF10363"/>
    </source>
</evidence>
<protein>
    <recommendedName>
        <fullName evidence="7">RNA polymerase II assembly factor Rtp1 C-terminal domain-containing protein</fullName>
    </recommendedName>
</protein>
<dbReference type="Proteomes" id="UP000824998">
    <property type="component" value="Unassembled WGS sequence"/>
</dbReference>
<keyword evidence="6" id="KW-1185">Reference proteome</keyword>
<dbReference type="InterPro" id="IPR019451">
    <property type="entry name" value="Rtp1_C1"/>
</dbReference>
<proteinExistence type="inferred from homology"/>
<comment type="caution">
    <text evidence="5">The sequence shown here is derived from an EMBL/GenBank/DDBJ whole genome shotgun (WGS) entry which is preliminary data.</text>
</comment>
<reference evidence="5" key="1">
    <citation type="journal article" date="2021" name="IMA Fungus">
        <title>Genomic characterization of three marine fungi, including Emericellopsis atlantica sp. nov. with signatures of a generalist lifestyle and marine biomass degradation.</title>
        <authorList>
            <person name="Hagestad O.C."/>
            <person name="Hou L."/>
            <person name="Andersen J.H."/>
            <person name="Hansen E.H."/>
            <person name="Altermark B."/>
            <person name="Li C."/>
            <person name="Kuhnert E."/>
            <person name="Cox R.J."/>
            <person name="Crous P.W."/>
            <person name="Spatafora J.W."/>
            <person name="Lail K."/>
            <person name="Amirebrahimi M."/>
            <person name="Lipzen A."/>
            <person name="Pangilinan J."/>
            <person name="Andreopoulos W."/>
            <person name="Hayes R.D."/>
            <person name="Ng V."/>
            <person name="Grigoriev I.V."/>
            <person name="Jackson S.A."/>
            <person name="Sutton T.D.S."/>
            <person name="Dobson A.D.W."/>
            <person name="Rama T."/>
        </authorList>
    </citation>
    <scope>NUCLEOTIDE SEQUENCE</scope>
    <source>
        <strain evidence="5">TRa018bII</strain>
    </source>
</reference>
<feature type="compositionally biased region" description="Basic and acidic residues" evidence="2">
    <location>
        <begin position="705"/>
        <end position="726"/>
    </location>
</feature>
<evidence type="ECO:0008006" key="7">
    <source>
        <dbReference type="Google" id="ProtNLM"/>
    </source>
</evidence>
<dbReference type="SUPFAM" id="SSF48371">
    <property type="entry name" value="ARM repeat"/>
    <property type="match status" value="1"/>
</dbReference>
<dbReference type="PANTHER" id="PTHR20959:SF1">
    <property type="entry name" value="TRANSPORT AND GOLGI ORGANIZATION PROTEIN 6 HOMOLOG"/>
    <property type="match status" value="1"/>
</dbReference>
<feature type="domain" description="RNA polymerase II assembly factor Rtp1 C-terminal" evidence="4">
    <location>
        <begin position="579"/>
        <end position="676"/>
    </location>
</feature>
<dbReference type="OrthoDB" id="39591at2759"/>
<dbReference type="EMBL" id="MU251361">
    <property type="protein sequence ID" value="KAG9239139.1"/>
    <property type="molecule type" value="Genomic_DNA"/>
</dbReference>
<dbReference type="InterPro" id="IPR039600">
    <property type="entry name" value="TANGO6/Rtp1"/>
</dbReference>